<feature type="chain" id="PRO_5041378647" evidence="2">
    <location>
        <begin position="30"/>
        <end position="347"/>
    </location>
</feature>
<evidence type="ECO:0000313" key="4">
    <source>
        <dbReference type="Proteomes" id="UP001165427"/>
    </source>
</evidence>
<dbReference type="AlphaFoldDB" id="A0AA41R454"/>
<evidence type="ECO:0000256" key="1">
    <source>
        <dbReference type="ARBA" id="ARBA00022729"/>
    </source>
</evidence>
<dbReference type="InterPro" id="IPR018389">
    <property type="entry name" value="DctP_fam"/>
</dbReference>
<dbReference type="GO" id="GO:0055085">
    <property type="term" value="P:transmembrane transport"/>
    <property type="evidence" value="ECO:0007669"/>
    <property type="project" value="InterPro"/>
</dbReference>
<dbReference type="InterPro" id="IPR038404">
    <property type="entry name" value="TRAP_DctP_sf"/>
</dbReference>
<accession>A0AA41R454</accession>
<dbReference type="PANTHER" id="PTHR33376">
    <property type="match status" value="1"/>
</dbReference>
<proteinExistence type="predicted"/>
<reference evidence="3" key="1">
    <citation type="submission" date="2022-04" db="EMBL/GenBank/DDBJ databases">
        <title>Desulfatitalea alkaliphila sp. nov., a novel anaerobic sulfate-reducing bacterium isolated from terrestrial mud volcano, Taman Peninsula, Russia.</title>
        <authorList>
            <person name="Khomyakova M.A."/>
            <person name="Merkel A.Y."/>
            <person name="Slobodkin A.I."/>
        </authorList>
    </citation>
    <scope>NUCLEOTIDE SEQUENCE</scope>
    <source>
        <strain evidence="3">M08but</strain>
    </source>
</reference>
<comment type="caution">
    <text evidence="3">The sequence shown here is derived from an EMBL/GenBank/DDBJ whole genome shotgun (WGS) entry which is preliminary data.</text>
</comment>
<protein>
    <submittedName>
        <fullName evidence="3">TRAP transporter substrate-binding protein DctP</fullName>
    </submittedName>
</protein>
<dbReference type="Pfam" id="PF03480">
    <property type="entry name" value="DctP"/>
    <property type="match status" value="1"/>
</dbReference>
<feature type="signal peptide" evidence="2">
    <location>
        <begin position="1"/>
        <end position="29"/>
    </location>
</feature>
<keyword evidence="4" id="KW-1185">Reference proteome</keyword>
<dbReference type="RefSeq" id="WP_246914599.1">
    <property type="nucleotide sequence ID" value="NZ_JALJRB010000038.1"/>
</dbReference>
<sequence>MRNQIVALLGILALTAGLVAVVDTGTTQAKDVITWRLPLHHTTTSSPVYEHSILRIANLVKERSDGRFIIEPYLAGTLIPGTEIFNSVKRGMVPIGHTTPAYDMAQVPLFNIVAGLPMNFGAVWEGAYFFKWLGFEEMVREEVLKKHGMLFYSDRVYTTELSLKKPVRTFDDFKGLKLRSSGILQKYLTSIGAAASMIPGGDIYAALASGMMDGAHWGAVQGSYAMKFYEINKYHLRPALNVAATDIWLINKRAFDRLPEDLQEILHTTLEEHFWPRTNQYMYQEELMLQKAIKEHGVTLLTMPPEEFNKMQTAALKIWDEVAAISPECAKAVEMLKDFNRSMGRID</sequence>
<evidence type="ECO:0000256" key="2">
    <source>
        <dbReference type="SAM" id="SignalP"/>
    </source>
</evidence>
<dbReference type="PANTHER" id="PTHR33376:SF5">
    <property type="entry name" value="EXTRACYTOPLASMIC SOLUTE RECEPTOR PROTEIN"/>
    <property type="match status" value="1"/>
</dbReference>
<keyword evidence="1 2" id="KW-0732">Signal</keyword>
<dbReference type="EMBL" id="JALJRB010000038">
    <property type="protein sequence ID" value="MCJ8502967.1"/>
    <property type="molecule type" value="Genomic_DNA"/>
</dbReference>
<name>A0AA41R454_9BACT</name>
<evidence type="ECO:0000313" key="3">
    <source>
        <dbReference type="EMBL" id="MCJ8502967.1"/>
    </source>
</evidence>
<organism evidence="3 4">
    <name type="scientific">Desulfatitalea alkaliphila</name>
    <dbReference type="NCBI Taxonomy" id="2929485"/>
    <lineage>
        <taxon>Bacteria</taxon>
        <taxon>Pseudomonadati</taxon>
        <taxon>Thermodesulfobacteriota</taxon>
        <taxon>Desulfobacteria</taxon>
        <taxon>Desulfobacterales</taxon>
        <taxon>Desulfosarcinaceae</taxon>
        <taxon>Desulfatitalea</taxon>
    </lineage>
</organism>
<dbReference type="NCBIfam" id="NF037995">
    <property type="entry name" value="TRAP_S1"/>
    <property type="match status" value="1"/>
</dbReference>
<gene>
    <name evidence="3" type="primary">dctP</name>
    <name evidence="3" type="ORF">MRX98_20495</name>
</gene>
<dbReference type="Proteomes" id="UP001165427">
    <property type="component" value="Unassembled WGS sequence"/>
</dbReference>
<dbReference type="Gene3D" id="3.40.190.170">
    <property type="entry name" value="Bacterial extracellular solute-binding protein, family 7"/>
    <property type="match status" value="1"/>
</dbReference>